<dbReference type="CDD" id="cd00158">
    <property type="entry name" value="RHOD"/>
    <property type="match status" value="1"/>
</dbReference>
<dbReference type="Pfam" id="PF00581">
    <property type="entry name" value="Rhodanese"/>
    <property type="match status" value="1"/>
</dbReference>
<dbReference type="PROSITE" id="PS50206">
    <property type="entry name" value="RHODANESE_3"/>
    <property type="match status" value="1"/>
</dbReference>
<feature type="domain" description="Rhodanese" evidence="1">
    <location>
        <begin position="13"/>
        <end position="104"/>
    </location>
</feature>
<dbReference type="PANTHER" id="PTHR43031">
    <property type="entry name" value="FAD-DEPENDENT OXIDOREDUCTASE"/>
    <property type="match status" value="1"/>
</dbReference>
<dbReference type="InterPro" id="IPR050229">
    <property type="entry name" value="GlpE_sulfurtransferase"/>
</dbReference>
<dbReference type="GO" id="GO:0004792">
    <property type="term" value="F:thiosulfate-cyanide sulfurtransferase activity"/>
    <property type="evidence" value="ECO:0007669"/>
    <property type="project" value="InterPro"/>
</dbReference>
<dbReference type="PROSITE" id="PS00380">
    <property type="entry name" value="RHODANESE_1"/>
    <property type="match status" value="1"/>
</dbReference>
<dbReference type="AlphaFoldDB" id="A0A6J6HCJ4"/>
<organism evidence="2">
    <name type="scientific">freshwater metagenome</name>
    <dbReference type="NCBI Taxonomy" id="449393"/>
    <lineage>
        <taxon>unclassified sequences</taxon>
        <taxon>metagenomes</taxon>
        <taxon>ecological metagenomes</taxon>
    </lineage>
</organism>
<accession>A0A6J6HCJ4</accession>
<dbReference type="EMBL" id="CAEZUX010000006">
    <property type="protein sequence ID" value="CAB4606448.1"/>
    <property type="molecule type" value="Genomic_DNA"/>
</dbReference>
<dbReference type="PANTHER" id="PTHR43031:SF17">
    <property type="entry name" value="SULFURTRANSFERASE YTWF-RELATED"/>
    <property type="match status" value="1"/>
</dbReference>
<dbReference type="Gene3D" id="3.40.250.10">
    <property type="entry name" value="Rhodanese-like domain"/>
    <property type="match status" value="1"/>
</dbReference>
<dbReference type="InterPro" id="IPR001763">
    <property type="entry name" value="Rhodanese-like_dom"/>
</dbReference>
<reference evidence="2" key="1">
    <citation type="submission" date="2020-05" db="EMBL/GenBank/DDBJ databases">
        <authorList>
            <person name="Chiriac C."/>
            <person name="Salcher M."/>
            <person name="Ghai R."/>
            <person name="Kavagutti S V."/>
        </authorList>
    </citation>
    <scope>NUCLEOTIDE SEQUENCE</scope>
</reference>
<evidence type="ECO:0000259" key="1">
    <source>
        <dbReference type="PROSITE" id="PS50206"/>
    </source>
</evidence>
<sequence length="109" mass="11687">MSWSETTVAELSSVPSAYVVDVREIDEYTEGHIPGAVNVPLSTLADAFESITPEQTVYVVCQLGGRSARACEFLSNIEMFNEVSFINVVGGTAAWILEGNEVVSGDQPS</sequence>
<name>A0A6J6HCJ4_9ZZZZ</name>
<evidence type="ECO:0000313" key="2">
    <source>
        <dbReference type="EMBL" id="CAB4606448.1"/>
    </source>
</evidence>
<dbReference type="InterPro" id="IPR001307">
    <property type="entry name" value="Thiosulphate_STrfase_CS"/>
</dbReference>
<proteinExistence type="predicted"/>
<dbReference type="InterPro" id="IPR036873">
    <property type="entry name" value="Rhodanese-like_dom_sf"/>
</dbReference>
<protein>
    <submittedName>
        <fullName evidence="2">Unannotated protein</fullName>
    </submittedName>
</protein>
<dbReference type="SMART" id="SM00450">
    <property type="entry name" value="RHOD"/>
    <property type="match status" value="1"/>
</dbReference>
<gene>
    <name evidence="2" type="ORF">UFOPK1874_00142</name>
</gene>
<dbReference type="SUPFAM" id="SSF52821">
    <property type="entry name" value="Rhodanese/Cell cycle control phosphatase"/>
    <property type="match status" value="1"/>
</dbReference>